<comment type="caution">
    <text evidence="1">The sequence shown here is derived from an EMBL/GenBank/DDBJ whole genome shotgun (WGS) entry which is preliminary data.</text>
</comment>
<protein>
    <submittedName>
        <fullName evidence="1">Uncharacterized protein</fullName>
    </submittedName>
</protein>
<name>A0A8S0RYE9_OLEEU</name>
<accession>A0A8S0RYE9</accession>
<dbReference type="AlphaFoldDB" id="A0A8S0RYE9"/>
<dbReference type="EMBL" id="CACTIH010003796">
    <property type="protein sequence ID" value="CAA2985215.1"/>
    <property type="molecule type" value="Genomic_DNA"/>
</dbReference>
<gene>
    <name evidence="1" type="ORF">OLEA9_A030339</name>
</gene>
<dbReference type="Proteomes" id="UP000594638">
    <property type="component" value="Unassembled WGS sequence"/>
</dbReference>
<proteinExistence type="predicted"/>
<sequence length="99" mass="9738">MTEALIPFHKCGARMNKQLEEKSGPTPYCEGRSGGVGVFGVGAGAGELEGGYFGVGARAGELEDGFGVAVAGNARAGVGELEAGLFGTGAGALLSFDVG</sequence>
<reference evidence="1 2" key="1">
    <citation type="submission" date="2019-12" db="EMBL/GenBank/DDBJ databases">
        <authorList>
            <person name="Alioto T."/>
            <person name="Alioto T."/>
            <person name="Gomez Garrido J."/>
        </authorList>
    </citation>
    <scope>NUCLEOTIDE SEQUENCE [LARGE SCALE GENOMIC DNA]</scope>
</reference>
<evidence type="ECO:0000313" key="1">
    <source>
        <dbReference type="EMBL" id="CAA2985215.1"/>
    </source>
</evidence>
<keyword evidence="2" id="KW-1185">Reference proteome</keyword>
<organism evidence="1 2">
    <name type="scientific">Olea europaea subsp. europaea</name>
    <dbReference type="NCBI Taxonomy" id="158383"/>
    <lineage>
        <taxon>Eukaryota</taxon>
        <taxon>Viridiplantae</taxon>
        <taxon>Streptophyta</taxon>
        <taxon>Embryophyta</taxon>
        <taxon>Tracheophyta</taxon>
        <taxon>Spermatophyta</taxon>
        <taxon>Magnoliopsida</taxon>
        <taxon>eudicotyledons</taxon>
        <taxon>Gunneridae</taxon>
        <taxon>Pentapetalae</taxon>
        <taxon>asterids</taxon>
        <taxon>lamiids</taxon>
        <taxon>Lamiales</taxon>
        <taxon>Oleaceae</taxon>
        <taxon>Oleeae</taxon>
        <taxon>Olea</taxon>
    </lineage>
</organism>
<dbReference type="Gramene" id="OE9A030339T1">
    <property type="protein sequence ID" value="OE9A030339C1"/>
    <property type="gene ID" value="OE9A030339"/>
</dbReference>
<evidence type="ECO:0000313" key="2">
    <source>
        <dbReference type="Proteomes" id="UP000594638"/>
    </source>
</evidence>